<sequence>MSSLSGREDLGGWRTSLQAQLCVSVDESYARALTTARRWLEEGFTRLGGHFHDAALRSAPADLDVMARVMRGGPGAVSVMVLSKLRQEPPRPDGEPDGYLPYSQEAWEQVLLELGRVPVLSSVECAANASDGDSMGGAWLNLAVKRVDSGGGSWLVLSANGSYDMLAPQQQRAALLELLRAAAEQSDPVHGEFVWGTGTGQSVYEKAMSSWPWETLPNARRALRGYGWVTILAEEIGGRLGGVDALRDSGAFVEVERLVSGGYWCRATDSLETYDQAAAERVFDVVAAVLPPGQPGRWNVEAPNVLSLRDPAGVRPDRERRL</sequence>
<dbReference type="AlphaFoldDB" id="A0A9Q9I975"/>
<gene>
    <name evidence="1" type="ORF">Daura_32735</name>
</gene>
<dbReference type="Proteomes" id="UP001058003">
    <property type="component" value="Chromosome"/>
</dbReference>
<dbReference type="OrthoDB" id="3811887at2"/>
<protein>
    <submittedName>
        <fullName evidence="1">Uncharacterized protein</fullName>
    </submittedName>
</protein>
<evidence type="ECO:0000313" key="2">
    <source>
        <dbReference type="Proteomes" id="UP001058003"/>
    </source>
</evidence>
<dbReference type="KEGG" id="daur:Daura_32735"/>
<organism evidence="1 2">
    <name type="scientific">Dactylosporangium aurantiacum</name>
    <dbReference type="NCBI Taxonomy" id="35754"/>
    <lineage>
        <taxon>Bacteria</taxon>
        <taxon>Bacillati</taxon>
        <taxon>Actinomycetota</taxon>
        <taxon>Actinomycetes</taxon>
        <taxon>Micromonosporales</taxon>
        <taxon>Micromonosporaceae</taxon>
        <taxon>Dactylosporangium</taxon>
    </lineage>
</organism>
<accession>A0A9Q9I975</accession>
<proteinExistence type="predicted"/>
<name>A0A9Q9I975_9ACTN</name>
<reference evidence="1" key="1">
    <citation type="submission" date="2021-04" db="EMBL/GenBank/DDBJ databases">
        <title>Dactylosporangium aurantiacum NRRL B-8018 full assembly.</title>
        <authorList>
            <person name="Hartkoorn R.C."/>
            <person name="Beaudoing E."/>
            <person name="Hot D."/>
        </authorList>
    </citation>
    <scope>NUCLEOTIDE SEQUENCE</scope>
    <source>
        <strain evidence="1">NRRL B-8018</strain>
    </source>
</reference>
<evidence type="ECO:0000313" key="1">
    <source>
        <dbReference type="EMBL" id="UWZ51496.1"/>
    </source>
</evidence>
<dbReference type="EMBL" id="CP073767">
    <property type="protein sequence ID" value="UWZ51496.1"/>
    <property type="molecule type" value="Genomic_DNA"/>
</dbReference>
<dbReference type="RefSeq" id="WP_033364452.1">
    <property type="nucleotide sequence ID" value="NZ_CP073767.1"/>
</dbReference>
<keyword evidence="2" id="KW-1185">Reference proteome</keyword>